<dbReference type="InterPro" id="IPR033121">
    <property type="entry name" value="PEPTIDASE_A1"/>
</dbReference>
<sequence>MSKDLIELEEAPVMNLDLTGEKNGYGGLMTYGGFDVENCEEPVTYEPVVSPSFWHVRLLEVSAGSYSSNGRWKAEPDTATSFIRGPAAIISAIAEEIGAQVRAKAPGQLPLIFQNIIASLKITNFI</sequence>
<dbReference type="PANTHER" id="PTHR47966:SF45">
    <property type="entry name" value="PEPTIDASE A1 DOMAIN-CONTAINING PROTEIN"/>
    <property type="match status" value="1"/>
</dbReference>
<dbReference type="EMBL" id="JARK01001632">
    <property type="protein sequence ID" value="EYB85548.1"/>
    <property type="molecule type" value="Genomic_DNA"/>
</dbReference>
<dbReference type="OrthoDB" id="5794195at2759"/>
<proteinExistence type="inferred from homology"/>
<dbReference type="SUPFAM" id="SSF50630">
    <property type="entry name" value="Acid proteases"/>
    <property type="match status" value="1"/>
</dbReference>
<comment type="similarity">
    <text evidence="1">Belongs to the peptidase A1 family.</text>
</comment>
<dbReference type="GO" id="GO:0006508">
    <property type="term" value="P:proteolysis"/>
    <property type="evidence" value="ECO:0007669"/>
    <property type="project" value="InterPro"/>
</dbReference>
<feature type="domain" description="Peptidase A1" evidence="2">
    <location>
        <begin position="1"/>
        <end position="126"/>
    </location>
</feature>
<keyword evidence="4" id="KW-1185">Reference proteome</keyword>
<dbReference type="PANTHER" id="PTHR47966">
    <property type="entry name" value="BETA-SITE APP-CLEAVING ENZYME, ISOFORM A-RELATED"/>
    <property type="match status" value="1"/>
</dbReference>
<dbReference type="STRING" id="53326.A0A016S4L4"/>
<dbReference type="AlphaFoldDB" id="A0A016S4L4"/>
<protein>
    <recommendedName>
        <fullName evidence="2">Peptidase A1 domain-containing protein</fullName>
    </recommendedName>
</protein>
<dbReference type="InterPro" id="IPR001461">
    <property type="entry name" value="Aspartic_peptidase_A1"/>
</dbReference>
<dbReference type="GO" id="GO:0005764">
    <property type="term" value="C:lysosome"/>
    <property type="evidence" value="ECO:0007669"/>
    <property type="project" value="TreeGrafter"/>
</dbReference>
<dbReference type="Pfam" id="PF00026">
    <property type="entry name" value="Asp"/>
    <property type="match status" value="1"/>
</dbReference>
<evidence type="ECO:0000313" key="4">
    <source>
        <dbReference type="Proteomes" id="UP000024635"/>
    </source>
</evidence>
<dbReference type="Gene3D" id="2.60.40.1960">
    <property type="match status" value="1"/>
</dbReference>
<comment type="caution">
    <text evidence="3">The sequence shown here is derived from an EMBL/GenBank/DDBJ whole genome shotgun (WGS) entry which is preliminary data.</text>
</comment>
<reference evidence="4" key="1">
    <citation type="journal article" date="2015" name="Nat. Genet.">
        <title>The genome and transcriptome of the zoonotic hookworm Ancylostoma ceylanicum identify infection-specific gene families.</title>
        <authorList>
            <person name="Schwarz E.M."/>
            <person name="Hu Y."/>
            <person name="Antoshechkin I."/>
            <person name="Miller M.M."/>
            <person name="Sternberg P.W."/>
            <person name="Aroian R.V."/>
        </authorList>
    </citation>
    <scope>NUCLEOTIDE SEQUENCE</scope>
    <source>
        <strain evidence="4">HY135</strain>
    </source>
</reference>
<gene>
    <name evidence="3" type="primary">Acey_s0296.g1693</name>
    <name evidence="3" type="ORF">Y032_0296g1693</name>
</gene>
<evidence type="ECO:0000259" key="2">
    <source>
        <dbReference type="PROSITE" id="PS51767"/>
    </source>
</evidence>
<name>A0A016S4L4_9BILA</name>
<dbReference type="PROSITE" id="PS51767">
    <property type="entry name" value="PEPTIDASE_A1"/>
    <property type="match status" value="1"/>
</dbReference>
<dbReference type="GO" id="GO:0004190">
    <property type="term" value="F:aspartic-type endopeptidase activity"/>
    <property type="evidence" value="ECO:0007669"/>
    <property type="project" value="InterPro"/>
</dbReference>
<evidence type="ECO:0000313" key="3">
    <source>
        <dbReference type="EMBL" id="EYB85548.1"/>
    </source>
</evidence>
<accession>A0A016S4L4</accession>
<dbReference type="Proteomes" id="UP000024635">
    <property type="component" value="Unassembled WGS sequence"/>
</dbReference>
<organism evidence="3 4">
    <name type="scientific">Ancylostoma ceylanicum</name>
    <dbReference type="NCBI Taxonomy" id="53326"/>
    <lineage>
        <taxon>Eukaryota</taxon>
        <taxon>Metazoa</taxon>
        <taxon>Ecdysozoa</taxon>
        <taxon>Nematoda</taxon>
        <taxon>Chromadorea</taxon>
        <taxon>Rhabditida</taxon>
        <taxon>Rhabditina</taxon>
        <taxon>Rhabditomorpha</taxon>
        <taxon>Strongyloidea</taxon>
        <taxon>Ancylostomatidae</taxon>
        <taxon>Ancylostomatinae</taxon>
        <taxon>Ancylostoma</taxon>
    </lineage>
</organism>
<evidence type="ECO:0000256" key="1">
    <source>
        <dbReference type="ARBA" id="ARBA00007447"/>
    </source>
</evidence>
<dbReference type="InterPro" id="IPR021109">
    <property type="entry name" value="Peptidase_aspartic_dom_sf"/>
</dbReference>
<dbReference type="Gene3D" id="2.40.70.10">
    <property type="entry name" value="Acid Proteases"/>
    <property type="match status" value="1"/>
</dbReference>